<keyword evidence="1" id="KW-1133">Transmembrane helix</keyword>
<dbReference type="EMBL" id="GFTR01002480">
    <property type="protein sequence ID" value="JAW13946.1"/>
    <property type="molecule type" value="Transcribed_RNA"/>
</dbReference>
<reference evidence="2" key="1">
    <citation type="journal article" date="2018" name="PLoS Negl. Trop. Dis.">
        <title>An insight into the salivary gland and fat body transcriptome of Panstrongylus lignarius (Hemiptera: Heteroptera), the main vector of Chagas disease in Peru.</title>
        <authorList>
            <person name="Nevoa J.C."/>
            <person name="Mendes M.T."/>
            <person name="da Silva M.V."/>
            <person name="Soares S.C."/>
            <person name="Oliveira C.J.F."/>
            <person name="Ribeiro J.M.C."/>
        </authorList>
    </citation>
    <scope>NUCLEOTIDE SEQUENCE</scope>
</reference>
<dbReference type="AlphaFoldDB" id="A0A224XN71"/>
<evidence type="ECO:0000256" key="1">
    <source>
        <dbReference type="SAM" id="Phobius"/>
    </source>
</evidence>
<organism evidence="2">
    <name type="scientific">Panstrongylus lignarius</name>
    <dbReference type="NCBI Taxonomy" id="156445"/>
    <lineage>
        <taxon>Eukaryota</taxon>
        <taxon>Metazoa</taxon>
        <taxon>Ecdysozoa</taxon>
        <taxon>Arthropoda</taxon>
        <taxon>Hexapoda</taxon>
        <taxon>Insecta</taxon>
        <taxon>Pterygota</taxon>
        <taxon>Neoptera</taxon>
        <taxon>Paraneoptera</taxon>
        <taxon>Hemiptera</taxon>
        <taxon>Heteroptera</taxon>
        <taxon>Panheteroptera</taxon>
        <taxon>Cimicomorpha</taxon>
        <taxon>Reduviidae</taxon>
        <taxon>Triatominae</taxon>
        <taxon>Panstrongylus</taxon>
    </lineage>
</organism>
<protein>
    <submittedName>
        <fullName evidence="2">Putative heme transporter hrg1-b-like protein</fullName>
    </submittedName>
</protein>
<evidence type="ECO:0000313" key="2">
    <source>
        <dbReference type="EMBL" id="JAW13946.1"/>
    </source>
</evidence>
<feature type="transmembrane region" description="Helical" evidence="1">
    <location>
        <begin position="112"/>
        <end position="134"/>
    </location>
</feature>
<feature type="transmembrane region" description="Helical" evidence="1">
    <location>
        <begin position="9"/>
        <end position="30"/>
    </location>
</feature>
<keyword evidence="1" id="KW-0472">Membrane</keyword>
<sequence length="147" mass="16688">MTDLKTRCYLVLSVIGVFLGIGAGITFTIYENNLAVLWAFISSAYALMNALLNILHCTDKLDEYYSINVLYSINCFAFCSAAVFTAILAWYIFNICYYFFPILPIKDSYAIIAVWIFMSAKWASMLVGTTYRYIRILSNSGRPLSQI</sequence>
<feature type="transmembrane region" description="Helical" evidence="1">
    <location>
        <begin position="76"/>
        <end position="100"/>
    </location>
</feature>
<keyword evidence="1" id="KW-0812">Transmembrane</keyword>
<feature type="transmembrane region" description="Helical" evidence="1">
    <location>
        <begin position="36"/>
        <end position="55"/>
    </location>
</feature>
<name>A0A224XN71_9HEMI</name>
<proteinExistence type="predicted"/>
<accession>A0A224XN71</accession>